<dbReference type="InterPro" id="IPR009719">
    <property type="entry name" value="GIP1_N"/>
</dbReference>
<feature type="region of interest" description="Disordered" evidence="10">
    <location>
        <begin position="1406"/>
        <end position="1447"/>
    </location>
</feature>
<keyword evidence="9" id="KW-0479">Metal-binding</keyword>
<dbReference type="Gene3D" id="3.30.420.10">
    <property type="entry name" value="Ribonuclease H-like superfamily/Ribonuclease H"/>
    <property type="match status" value="1"/>
</dbReference>
<dbReference type="Gene3D" id="3.10.20.370">
    <property type="match status" value="1"/>
</dbReference>
<keyword evidence="8" id="KW-0695">RNA-directed DNA polymerase</keyword>
<dbReference type="Pfam" id="PF06972">
    <property type="entry name" value="GIP1_N"/>
    <property type="match status" value="1"/>
</dbReference>
<comment type="caution">
    <text evidence="14">The sequence shown here is derived from an EMBL/GenBank/DDBJ whole genome shotgun (WGS) entry which is preliminary data.</text>
</comment>
<dbReference type="Gene3D" id="4.10.60.10">
    <property type="entry name" value="Zinc finger, CCHC-type"/>
    <property type="match status" value="1"/>
</dbReference>
<evidence type="ECO:0000256" key="1">
    <source>
        <dbReference type="ARBA" id="ARBA00012493"/>
    </source>
</evidence>
<dbReference type="Pfam" id="PF08284">
    <property type="entry name" value="RVP_2"/>
    <property type="match status" value="1"/>
</dbReference>
<dbReference type="InterPro" id="IPR045358">
    <property type="entry name" value="Ty3_capsid"/>
</dbReference>
<feature type="compositionally biased region" description="Basic and acidic residues" evidence="10">
    <location>
        <begin position="1767"/>
        <end position="1776"/>
    </location>
</feature>
<dbReference type="GO" id="GO:0003964">
    <property type="term" value="F:RNA-directed DNA polymerase activity"/>
    <property type="evidence" value="ECO:0007669"/>
    <property type="project" value="UniProtKB-KW"/>
</dbReference>
<dbReference type="InterPro" id="IPR036397">
    <property type="entry name" value="RNaseH_sf"/>
</dbReference>
<dbReference type="SUPFAM" id="SSF56672">
    <property type="entry name" value="DNA/RNA polymerases"/>
    <property type="match status" value="1"/>
</dbReference>
<dbReference type="CDD" id="cd09274">
    <property type="entry name" value="RNase_HI_RT_Ty3"/>
    <property type="match status" value="1"/>
</dbReference>
<feature type="compositionally biased region" description="Basic residues" evidence="10">
    <location>
        <begin position="1"/>
        <end position="10"/>
    </location>
</feature>
<feature type="compositionally biased region" description="Low complexity" evidence="10">
    <location>
        <begin position="1807"/>
        <end position="1820"/>
    </location>
</feature>
<dbReference type="Pfam" id="PF19259">
    <property type="entry name" value="Ty3_capsid"/>
    <property type="match status" value="1"/>
</dbReference>
<dbReference type="GO" id="GO:0008270">
    <property type="term" value="F:zinc ion binding"/>
    <property type="evidence" value="ECO:0007669"/>
    <property type="project" value="UniProtKB-KW"/>
</dbReference>
<evidence type="ECO:0000256" key="9">
    <source>
        <dbReference type="PROSITE-ProRule" id="PRU00047"/>
    </source>
</evidence>
<keyword evidence="7" id="KW-0378">Hydrolase</keyword>
<evidence type="ECO:0000256" key="3">
    <source>
        <dbReference type="ARBA" id="ARBA00022679"/>
    </source>
</evidence>
<dbReference type="GO" id="GO:0003676">
    <property type="term" value="F:nucleic acid binding"/>
    <property type="evidence" value="ECO:0007669"/>
    <property type="project" value="InterPro"/>
</dbReference>
<dbReference type="SUPFAM" id="SSF50630">
    <property type="entry name" value="Acid proteases"/>
    <property type="match status" value="1"/>
</dbReference>
<dbReference type="Pfam" id="PF00098">
    <property type="entry name" value="zf-CCHC"/>
    <property type="match status" value="2"/>
</dbReference>
<dbReference type="InterPro" id="IPR001878">
    <property type="entry name" value="Znf_CCHC"/>
</dbReference>
<keyword evidence="15" id="KW-1185">Reference proteome</keyword>
<dbReference type="PROSITE" id="PS50158">
    <property type="entry name" value="ZF_CCHC"/>
    <property type="match status" value="2"/>
</dbReference>
<feature type="domain" description="CCHC-type" evidence="11">
    <location>
        <begin position="342"/>
        <end position="357"/>
    </location>
</feature>
<dbReference type="GO" id="GO:0015074">
    <property type="term" value="P:DNA integration"/>
    <property type="evidence" value="ECO:0007669"/>
    <property type="project" value="InterPro"/>
</dbReference>
<keyword evidence="2" id="KW-0645">Protease</keyword>
<protein>
    <recommendedName>
        <fullName evidence="1">RNA-directed DNA polymerase</fullName>
        <ecNumber evidence="1">2.7.7.49</ecNumber>
    </recommendedName>
</protein>
<dbReference type="SMART" id="SM00343">
    <property type="entry name" value="ZnF_C2HC"/>
    <property type="match status" value="2"/>
</dbReference>
<dbReference type="Pfam" id="PF17921">
    <property type="entry name" value="Integrase_H2C2"/>
    <property type="match status" value="1"/>
</dbReference>
<dbReference type="EC" id="2.7.7.49" evidence="1"/>
<gene>
    <name evidence="14" type="ORF">E3N88_21459</name>
</gene>
<evidence type="ECO:0000256" key="4">
    <source>
        <dbReference type="ARBA" id="ARBA00022695"/>
    </source>
</evidence>
<feature type="region of interest" description="Disordered" evidence="10">
    <location>
        <begin position="1756"/>
        <end position="1833"/>
    </location>
</feature>
<dbReference type="FunFam" id="3.30.70.270:FF:000020">
    <property type="entry name" value="Transposon Tf2-6 polyprotein-like Protein"/>
    <property type="match status" value="1"/>
</dbReference>
<feature type="region of interest" description="Disordered" evidence="10">
    <location>
        <begin position="1"/>
        <end position="43"/>
    </location>
</feature>
<dbReference type="Gene3D" id="2.40.70.10">
    <property type="entry name" value="Acid Proteases"/>
    <property type="match status" value="1"/>
</dbReference>
<keyword evidence="9" id="KW-0863">Zinc-finger</keyword>
<reference evidence="14 15" key="1">
    <citation type="submission" date="2019-05" db="EMBL/GenBank/DDBJ databases">
        <title>Mikania micrantha, genome provides insights into the molecular mechanism of rapid growth.</title>
        <authorList>
            <person name="Liu B."/>
        </authorList>
    </citation>
    <scope>NUCLEOTIDE SEQUENCE [LARGE SCALE GENOMIC DNA]</scope>
    <source>
        <strain evidence="14">NLD-2019</strain>
        <tissue evidence="14">Leaf</tissue>
    </source>
</reference>
<evidence type="ECO:0000256" key="5">
    <source>
        <dbReference type="ARBA" id="ARBA00022722"/>
    </source>
</evidence>
<evidence type="ECO:0000256" key="10">
    <source>
        <dbReference type="SAM" id="MobiDB-lite"/>
    </source>
</evidence>
<keyword evidence="6" id="KW-0255">Endonuclease</keyword>
<feature type="region of interest" description="Disordered" evidence="10">
    <location>
        <begin position="1472"/>
        <end position="1520"/>
    </location>
</feature>
<evidence type="ECO:0000256" key="2">
    <source>
        <dbReference type="ARBA" id="ARBA00022670"/>
    </source>
</evidence>
<dbReference type="InterPro" id="IPR000477">
    <property type="entry name" value="RT_dom"/>
</dbReference>
<dbReference type="InterPro" id="IPR043128">
    <property type="entry name" value="Rev_trsase/Diguanyl_cyclase"/>
</dbReference>
<evidence type="ECO:0000259" key="11">
    <source>
        <dbReference type="PROSITE" id="PS50158"/>
    </source>
</evidence>
<dbReference type="SUPFAM" id="SSF57756">
    <property type="entry name" value="Retrovirus zinc finger-like domains"/>
    <property type="match status" value="1"/>
</dbReference>
<keyword evidence="9" id="KW-0862">Zinc</keyword>
<feature type="compositionally biased region" description="Polar residues" evidence="10">
    <location>
        <begin position="1431"/>
        <end position="1443"/>
    </location>
</feature>
<dbReference type="InterPro" id="IPR001584">
    <property type="entry name" value="Integrase_cat-core"/>
</dbReference>
<evidence type="ECO:0000256" key="7">
    <source>
        <dbReference type="ARBA" id="ARBA00022801"/>
    </source>
</evidence>
<dbReference type="InterPro" id="IPR041588">
    <property type="entry name" value="Integrase_H2C2"/>
</dbReference>
<evidence type="ECO:0000256" key="6">
    <source>
        <dbReference type="ARBA" id="ARBA00022759"/>
    </source>
</evidence>
<accession>A0A5N6NJV9</accession>
<feature type="compositionally biased region" description="Basic and acidic residues" evidence="10">
    <location>
        <begin position="1472"/>
        <end position="1482"/>
    </location>
</feature>
<dbReference type="GO" id="GO:0006508">
    <property type="term" value="P:proteolysis"/>
    <property type="evidence" value="ECO:0007669"/>
    <property type="project" value="UniProtKB-KW"/>
</dbReference>
<feature type="region of interest" description="Disordered" evidence="10">
    <location>
        <begin position="79"/>
        <end position="108"/>
    </location>
</feature>
<dbReference type="InterPro" id="IPR021109">
    <property type="entry name" value="Peptidase_aspartic_dom_sf"/>
</dbReference>
<keyword evidence="4" id="KW-0548">Nucleotidyltransferase</keyword>
<dbReference type="OrthoDB" id="657470at2759"/>
<dbReference type="PROSITE" id="PS50878">
    <property type="entry name" value="RT_POL"/>
    <property type="match status" value="1"/>
</dbReference>
<dbReference type="FunFam" id="3.10.20.370:FF:000001">
    <property type="entry name" value="Retrovirus-related Pol polyprotein from transposon 17.6-like protein"/>
    <property type="match status" value="1"/>
</dbReference>
<dbReference type="FunFam" id="3.10.10.10:FF:000007">
    <property type="entry name" value="Retrovirus-related Pol polyprotein from transposon 17.6-like Protein"/>
    <property type="match status" value="1"/>
</dbReference>
<dbReference type="PANTHER" id="PTHR47070:SF2">
    <property type="entry name" value="OS06G0206100 PROTEIN"/>
    <property type="match status" value="1"/>
</dbReference>
<feature type="compositionally biased region" description="Low complexity" evidence="10">
    <location>
        <begin position="1491"/>
        <end position="1514"/>
    </location>
</feature>
<proteinExistence type="predicted"/>
<dbReference type="CDD" id="cd00303">
    <property type="entry name" value="retropepsin_like"/>
    <property type="match status" value="1"/>
</dbReference>
<organism evidence="14 15">
    <name type="scientific">Mikania micrantha</name>
    <name type="common">bitter vine</name>
    <dbReference type="NCBI Taxonomy" id="192012"/>
    <lineage>
        <taxon>Eukaryota</taxon>
        <taxon>Viridiplantae</taxon>
        <taxon>Streptophyta</taxon>
        <taxon>Embryophyta</taxon>
        <taxon>Tracheophyta</taxon>
        <taxon>Spermatophyta</taxon>
        <taxon>Magnoliopsida</taxon>
        <taxon>eudicotyledons</taxon>
        <taxon>Gunneridae</taxon>
        <taxon>Pentapetalae</taxon>
        <taxon>asterids</taxon>
        <taxon>campanulids</taxon>
        <taxon>Asterales</taxon>
        <taxon>Asteraceae</taxon>
        <taxon>Asteroideae</taxon>
        <taxon>Heliantheae alliance</taxon>
        <taxon>Eupatorieae</taxon>
        <taxon>Mikania</taxon>
    </lineage>
</organism>
<name>A0A5N6NJV9_9ASTR</name>
<dbReference type="Gene3D" id="3.10.10.10">
    <property type="entry name" value="HIV Type 1 Reverse Transcriptase, subunit A, domain 1"/>
    <property type="match status" value="1"/>
</dbReference>
<sequence length="2161" mass="242346">MAGQRGRPRKQPQEPEEPHIENEEPVNEDDYEHNEQPEDENEFTLEPIVVKAISDEVCKVLDDKLPALVTKILKDTLKEKSEETKESTKEEEVVITGTKNSDSTSEKRKGCDYKAFKGCNPPSFDGKKDAVATCHWVSAMEAVIAISECREDQAVKFAAHSFTEEALHWWNTVKQSKTTTDVEGFKWEDLKELVIKHFCPKNEIDKIEREFLTLKAGRMNHRQYTSKFNEMSRLVPHLVNTEERRLKLYVEGLPPKVRTHVKAHAPRTFESAVEISGIVWDDVVEAEPTKEEPKQKWSPKFKRNRNDKSGPPMKRFRTEEIEKCPKCGKRHRGECLTGTTLCYRCGKTGHLSYDCPNMPKCYNCGGIGHVSRNCFKPKIMPTEAIKPESSKGGEKQKTKAHAFTMTKDQADKDPDVVTGTFLINDITASVLFDSGASMSFVAVAFCDKLCANVKKIENAFNIETVLGKSTRVTEAIDDDCYIDIEGHRFPVKLFVITLGGFDVVLGMDWLAKYEANIVCRRNMIFLTALNGSSVTVYGDKVFNAPKVISMIKASEFMRRGCGAYLAYVIDKEIKVKELEDVPVVCNFPDVFPEDLPGIPPDREIEFQIDVVPGAQPVAKAPYRLAPTEMKELMTQLQDLLDKGFIRPSVSPWGAPVLFVKKKDGSMRMCIDYRELNKLTIKNKYPLPRIDDLFDQLQGASWFSKIDLRSGYHQLKVREQDIPKTAFRTRYGHYEFLVMSFGLTNAPAAFMDLMNRVCRPMLDRSVIVFIDDILIYSRSEGDHACHIREVLEILRREKLYAKFSKCAFWLREVQFLGHVISPEGIMVDPAKVEAVMKWNPPKTPTEVRSFLGLAGYYRRFIQDFSRIATPLTKLTRKETKYDWGPTQVQAFEELKKRLTEAPILTLPDGNEDMVVYSDASYLGLGCVLMQRGKVIAYASRQLKTHEANYPTHDLELAAVVFALKIWRHYLYGVKCTIYTDHKSLKYFFEQKDLNMRQRRWLELLKDYDCEILYHPGKANMVADALSRKTEHSAIQVKSYSLVITPDFLNELKDAQKEGLKEENVGFERIFGQVKNLEENEFGIKIRFGRMWVPRNGDIRSRILDEAHKSRYSIHPGATKMYQDLRKDYWWPGMKFNVMQYVNKCLTCAQVKAEHQKPYGYVQPLEVPEWKWEHITMDFITKLPLTAKRHDAIWVIVDRLTKSAHFLPIRETYTSEKLSELFVKEIITRHGVPVSIVSDRDTRFVSRFWKQFHESMGTRLNISTAYHPQTDGQSERTIQTLEDMLRACIIDFGGSWDDHLPLVEFSYNNSYHASIGMPPYEALYGRRCRTPVCWGGVGQKEVGSSRIEGGNGTQNLSAGVRKTIQSIKEIVGNHSDADIYVTLKETNMDPNETAQKLLNQDHFHEVKRKRDKKKEVTSLKESVPMKPRKPTEQLVQGTKPNTYSDRNPFRRAGFVRNNVSGRTRQFRVVRDNRMIQNETRESKPPAKSSVVVTTKEPLTSTSSEKSSAEASKTLKSPVNPPFDSLSKQVKGISLTASGRRPLVSKVAPPIQVATKPHDSVTSPNSSVVGVYSSSSDPVHIPSLASRTAANVGAIKREIGPVGGRRHATSESHAKLASVQATPVPNTKDHFRSFTAISKTDQHSHSNVAESVQSGRSFNNQYSSRPHQQLVTHQKVPQANKEWKPKPSQKPSVTEVGVIGTPKKSTSSPAKTSKDLATEAAQLQDKTPNNKDQNVIIAAHIRVSETDRIRLTFGSLGIESDLSQTPGFQEARRADESRAEPLASLSTSSHESSIDETPGSKQVELVDEQSPGSASPGSGISEPQLTDRVESSSPQNMESYTNIGLVRQSSPSYVPSETHQQKGPSEMPSFSQAYDPQTGYDISYFRPASDEPLRSQVLQIPQEGFSSHVANSIPATTIPMVQQQAPVAAQMYPQVHLPHFANLMPYRQFLSPVYVPPMVMPGYSNNPTYSPHPSTGSSYVMMAGANSPHVSANGLKYAIPQYKSVQAGSPTGFGNFTSPTGYALNTPGVVGSASGLDDSSRLKYKDGNVYVPNPQAETSELWMNPRDVPGMQSASYYMAGQSPHATYLASHTSHAASFNAAAAAAAQSSQMQFPGLYHPPQPSAVANPHHMGGNVGVGLGAGAPGAQVGYQQPQLSQLSWTGNF</sequence>
<dbReference type="SUPFAM" id="SSF53098">
    <property type="entry name" value="Ribonuclease H-like"/>
    <property type="match status" value="1"/>
</dbReference>
<dbReference type="EMBL" id="SZYD01000011">
    <property type="protein sequence ID" value="KAD4889386.1"/>
    <property type="molecule type" value="Genomic_DNA"/>
</dbReference>
<feature type="compositionally biased region" description="Acidic residues" evidence="10">
    <location>
        <begin position="23"/>
        <end position="43"/>
    </location>
</feature>
<feature type="compositionally biased region" description="Polar residues" evidence="10">
    <location>
        <begin position="1635"/>
        <end position="1674"/>
    </location>
</feature>
<feature type="compositionally biased region" description="Basic and acidic residues" evidence="10">
    <location>
        <begin position="79"/>
        <end position="92"/>
    </location>
</feature>
<dbReference type="InterPro" id="IPR043502">
    <property type="entry name" value="DNA/RNA_pol_sf"/>
</dbReference>
<dbReference type="PANTHER" id="PTHR47070">
    <property type="entry name" value="HYDROXYPROLINE-RICH GLYCOPROTEIN-LIKE"/>
    <property type="match status" value="1"/>
</dbReference>
<dbReference type="CDD" id="cd01647">
    <property type="entry name" value="RT_LTR"/>
    <property type="match status" value="1"/>
</dbReference>
<evidence type="ECO:0000256" key="8">
    <source>
        <dbReference type="ARBA" id="ARBA00022918"/>
    </source>
</evidence>
<feature type="compositionally biased region" description="Low complexity" evidence="10">
    <location>
        <begin position="1698"/>
        <end position="1708"/>
    </location>
</feature>
<feature type="region of interest" description="Disordered" evidence="10">
    <location>
        <begin position="1635"/>
        <end position="1725"/>
    </location>
</feature>
<dbReference type="InterPro" id="IPR009060">
    <property type="entry name" value="UBA-like_sf"/>
</dbReference>
<dbReference type="Pfam" id="PF17917">
    <property type="entry name" value="RT_RNaseH"/>
    <property type="match status" value="1"/>
</dbReference>
<feature type="compositionally biased region" description="Basic and acidic residues" evidence="10">
    <location>
        <begin position="11"/>
        <end position="22"/>
    </location>
</feature>
<evidence type="ECO:0000259" key="13">
    <source>
        <dbReference type="PROSITE" id="PS50994"/>
    </source>
</evidence>
<evidence type="ECO:0000259" key="12">
    <source>
        <dbReference type="PROSITE" id="PS50878"/>
    </source>
</evidence>
<feature type="domain" description="CCHC-type" evidence="11">
    <location>
        <begin position="360"/>
        <end position="374"/>
    </location>
</feature>
<dbReference type="InterPro" id="IPR012337">
    <property type="entry name" value="RNaseH-like_sf"/>
</dbReference>
<evidence type="ECO:0000313" key="14">
    <source>
        <dbReference type="EMBL" id="KAD4889386.1"/>
    </source>
</evidence>
<feature type="domain" description="Integrase catalytic" evidence="13">
    <location>
        <begin position="1162"/>
        <end position="1325"/>
    </location>
</feature>
<dbReference type="Gene3D" id="3.30.70.270">
    <property type="match status" value="2"/>
</dbReference>
<keyword evidence="5" id="KW-0540">Nuclease</keyword>
<feature type="region of interest" description="Disordered" evidence="10">
    <location>
        <begin position="1846"/>
        <end position="1867"/>
    </location>
</feature>
<dbReference type="PROSITE" id="PS00141">
    <property type="entry name" value="ASP_PROTEASE"/>
    <property type="match status" value="1"/>
</dbReference>
<feature type="region of interest" description="Disordered" evidence="10">
    <location>
        <begin position="289"/>
        <end position="313"/>
    </location>
</feature>
<evidence type="ECO:0000313" key="15">
    <source>
        <dbReference type="Proteomes" id="UP000326396"/>
    </source>
</evidence>
<dbReference type="Pfam" id="PF00078">
    <property type="entry name" value="RVT_1"/>
    <property type="match status" value="1"/>
</dbReference>
<dbReference type="Proteomes" id="UP000326396">
    <property type="component" value="Linkage Group LG19"/>
</dbReference>
<keyword evidence="3" id="KW-0808">Transferase</keyword>
<dbReference type="GO" id="GO:0004519">
    <property type="term" value="F:endonuclease activity"/>
    <property type="evidence" value="ECO:0007669"/>
    <property type="project" value="UniProtKB-KW"/>
</dbReference>
<dbReference type="InterPro" id="IPR041373">
    <property type="entry name" value="RT_RNaseH"/>
</dbReference>
<dbReference type="Gene3D" id="1.10.340.70">
    <property type="match status" value="1"/>
</dbReference>
<dbReference type="SUPFAM" id="SSF46934">
    <property type="entry name" value="UBA-like"/>
    <property type="match status" value="1"/>
</dbReference>
<feature type="domain" description="Reverse transcriptase" evidence="12">
    <location>
        <begin position="640"/>
        <end position="819"/>
    </location>
</feature>
<dbReference type="GO" id="GO:0004190">
    <property type="term" value="F:aspartic-type endopeptidase activity"/>
    <property type="evidence" value="ECO:0007669"/>
    <property type="project" value="InterPro"/>
</dbReference>
<dbReference type="PROSITE" id="PS50994">
    <property type="entry name" value="INTEGRASE"/>
    <property type="match status" value="1"/>
</dbReference>
<dbReference type="InterPro" id="IPR001969">
    <property type="entry name" value="Aspartic_peptidase_AS"/>
</dbReference>
<dbReference type="InterPro" id="IPR036875">
    <property type="entry name" value="Znf_CCHC_sf"/>
</dbReference>